<name>A0A2G5V6K5_9PELO</name>
<dbReference type="InterPro" id="IPR001841">
    <property type="entry name" value="Znf_RING"/>
</dbReference>
<evidence type="ECO:0000313" key="7">
    <source>
        <dbReference type="EMBL" id="PIC47347.1"/>
    </source>
</evidence>
<evidence type="ECO:0000259" key="6">
    <source>
        <dbReference type="PROSITE" id="PS50089"/>
    </source>
</evidence>
<organism evidence="7 8">
    <name type="scientific">Caenorhabditis nigoni</name>
    <dbReference type="NCBI Taxonomy" id="1611254"/>
    <lineage>
        <taxon>Eukaryota</taxon>
        <taxon>Metazoa</taxon>
        <taxon>Ecdysozoa</taxon>
        <taxon>Nematoda</taxon>
        <taxon>Chromadorea</taxon>
        <taxon>Rhabditida</taxon>
        <taxon>Rhabditina</taxon>
        <taxon>Rhabditomorpha</taxon>
        <taxon>Rhabditoidea</taxon>
        <taxon>Rhabditidae</taxon>
        <taxon>Peloderinae</taxon>
        <taxon>Caenorhabditis</taxon>
    </lineage>
</organism>
<evidence type="ECO:0000313" key="8">
    <source>
        <dbReference type="Proteomes" id="UP000230233"/>
    </source>
</evidence>
<gene>
    <name evidence="7" type="primary">Cnig_chr_II.g6732</name>
    <name evidence="7" type="ORF">B9Z55_006732</name>
</gene>
<keyword evidence="8" id="KW-1185">Reference proteome</keyword>
<evidence type="ECO:0000256" key="1">
    <source>
        <dbReference type="ARBA" id="ARBA00022723"/>
    </source>
</evidence>
<evidence type="ECO:0000256" key="5">
    <source>
        <dbReference type="SAM" id="Coils"/>
    </source>
</evidence>
<dbReference type="PROSITE" id="PS50089">
    <property type="entry name" value="ZF_RING_2"/>
    <property type="match status" value="1"/>
</dbReference>
<comment type="caution">
    <text evidence="7">The sequence shown here is derived from an EMBL/GenBank/DDBJ whole genome shotgun (WGS) entry which is preliminary data.</text>
</comment>
<feature type="domain" description="RING-type" evidence="6">
    <location>
        <begin position="149"/>
        <end position="193"/>
    </location>
</feature>
<dbReference type="InterPro" id="IPR017907">
    <property type="entry name" value="Znf_RING_CS"/>
</dbReference>
<evidence type="ECO:0000256" key="2">
    <source>
        <dbReference type="ARBA" id="ARBA00022771"/>
    </source>
</evidence>
<dbReference type="GO" id="GO:0008270">
    <property type="term" value="F:zinc ion binding"/>
    <property type="evidence" value="ECO:0007669"/>
    <property type="project" value="UniProtKB-KW"/>
</dbReference>
<keyword evidence="1" id="KW-0479">Metal-binding</keyword>
<dbReference type="InterPro" id="IPR027370">
    <property type="entry name" value="Znf-RING_euk"/>
</dbReference>
<dbReference type="STRING" id="1611254.A0A2G5V6K5"/>
<keyword evidence="2 4" id="KW-0863">Zinc-finger</keyword>
<keyword evidence="3" id="KW-0862">Zinc</keyword>
<dbReference type="SMART" id="SM00184">
    <property type="entry name" value="RING"/>
    <property type="match status" value="1"/>
</dbReference>
<dbReference type="Proteomes" id="UP000230233">
    <property type="component" value="Chromosome II"/>
</dbReference>
<reference evidence="8" key="1">
    <citation type="submission" date="2017-10" db="EMBL/GenBank/DDBJ databases">
        <title>Rapid genome shrinkage in a self-fertile nematode reveals novel sperm competition proteins.</title>
        <authorList>
            <person name="Yin D."/>
            <person name="Schwarz E.M."/>
            <person name="Thomas C.G."/>
            <person name="Felde R.L."/>
            <person name="Korf I.F."/>
            <person name="Cutter A.D."/>
            <person name="Schartner C.M."/>
            <person name="Ralston E.J."/>
            <person name="Meyer B.J."/>
            <person name="Haag E.S."/>
        </authorList>
    </citation>
    <scope>NUCLEOTIDE SEQUENCE [LARGE SCALE GENOMIC DNA]</scope>
    <source>
        <strain evidence="8">JU1422</strain>
    </source>
</reference>
<evidence type="ECO:0000256" key="4">
    <source>
        <dbReference type="PROSITE-ProRule" id="PRU00175"/>
    </source>
</evidence>
<dbReference type="OrthoDB" id="5874122at2759"/>
<dbReference type="InterPro" id="IPR052667">
    <property type="entry name" value="E3_ubiquitin-ligase_RING"/>
</dbReference>
<feature type="coiled-coil region" evidence="5">
    <location>
        <begin position="18"/>
        <end position="45"/>
    </location>
</feature>
<dbReference type="Pfam" id="PF13445">
    <property type="entry name" value="zf-RING_UBOX"/>
    <property type="match status" value="1"/>
</dbReference>
<dbReference type="SUPFAM" id="SSF57850">
    <property type="entry name" value="RING/U-box"/>
    <property type="match status" value="1"/>
</dbReference>
<sequence>MKFSNDVFSVMPRRARKINKKDQEIAQLKEQIKQCKVEATRSKAEKGITVQLLDVEKMLHGVTKAKCKWYKDAIERRGRVVDKLNADVLELTADLSHFKSGSKEREAKRLINKEHKLVIKYRKKMLEAQAVVRRRQEQTKQEKKPWRFCELCHMEFQHTGIKTPRVLFCGHTFCQECLEKIANLVDVECPFDSRWTRGYEMHKLPKNLAVLHM</sequence>
<protein>
    <recommendedName>
        <fullName evidence="6">RING-type domain-containing protein</fullName>
    </recommendedName>
</protein>
<dbReference type="AlphaFoldDB" id="A0A2G5V6K5"/>
<dbReference type="Gene3D" id="3.30.40.10">
    <property type="entry name" value="Zinc/RING finger domain, C3HC4 (zinc finger)"/>
    <property type="match status" value="1"/>
</dbReference>
<dbReference type="PANTHER" id="PTHR47156:SF5">
    <property type="entry name" value="RING-TYPE DOMAIN-CONTAINING PROTEIN"/>
    <property type="match status" value="1"/>
</dbReference>
<dbReference type="PROSITE" id="PS00518">
    <property type="entry name" value="ZF_RING_1"/>
    <property type="match status" value="1"/>
</dbReference>
<dbReference type="EMBL" id="PDUG01000002">
    <property type="protein sequence ID" value="PIC47347.1"/>
    <property type="molecule type" value="Genomic_DNA"/>
</dbReference>
<keyword evidence="5" id="KW-0175">Coiled coil</keyword>
<accession>A0A2G5V6K5</accession>
<dbReference type="PANTHER" id="PTHR47156">
    <property type="entry name" value="PROTEIN CBG20824"/>
    <property type="match status" value="1"/>
</dbReference>
<dbReference type="InterPro" id="IPR013083">
    <property type="entry name" value="Znf_RING/FYVE/PHD"/>
</dbReference>
<evidence type="ECO:0000256" key="3">
    <source>
        <dbReference type="ARBA" id="ARBA00022833"/>
    </source>
</evidence>
<proteinExistence type="predicted"/>